<dbReference type="Gene3D" id="3.30.30.10">
    <property type="entry name" value="Knottin, scorpion toxin-like"/>
    <property type="match status" value="1"/>
</dbReference>
<organism evidence="7">
    <name type="scientific">Centruroides hentzi</name>
    <dbReference type="NCBI Taxonomy" id="88313"/>
    <lineage>
        <taxon>Eukaryota</taxon>
        <taxon>Metazoa</taxon>
        <taxon>Ecdysozoa</taxon>
        <taxon>Arthropoda</taxon>
        <taxon>Chelicerata</taxon>
        <taxon>Arachnida</taxon>
        <taxon>Scorpiones</taxon>
        <taxon>Buthida</taxon>
        <taxon>Buthoidea</taxon>
        <taxon>Buthidae</taxon>
        <taxon>Centruroides</taxon>
    </lineage>
</organism>
<dbReference type="EMBL" id="GFWZ01000247">
    <property type="protein sequence ID" value="MBW20237.1"/>
    <property type="molecule type" value="Transcribed_RNA"/>
</dbReference>
<dbReference type="PROSITE" id="PS51863">
    <property type="entry name" value="LCN_CSAB"/>
    <property type="match status" value="1"/>
</dbReference>
<dbReference type="GO" id="GO:0090729">
    <property type="term" value="F:toxin activity"/>
    <property type="evidence" value="ECO:0007669"/>
    <property type="project" value="UniProtKB-KW"/>
</dbReference>
<dbReference type="InterPro" id="IPR018218">
    <property type="entry name" value="Scorpion_toxinL"/>
</dbReference>
<dbReference type="InterPro" id="IPR036574">
    <property type="entry name" value="Scorpion_toxin-like_sf"/>
</dbReference>
<dbReference type="InterPro" id="IPR002061">
    <property type="entry name" value="Scorpion_toxinL/defensin"/>
</dbReference>
<dbReference type="PRINTS" id="PR00285">
    <property type="entry name" value="SCORPNTOXIN"/>
</dbReference>
<feature type="signal peptide" evidence="5">
    <location>
        <begin position="1"/>
        <end position="19"/>
    </location>
</feature>
<dbReference type="SUPFAM" id="SSF57095">
    <property type="entry name" value="Scorpion toxin-like"/>
    <property type="match status" value="1"/>
</dbReference>
<evidence type="ECO:0000256" key="2">
    <source>
        <dbReference type="ARBA" id="ARBA00022525"/>
    </source>
</evidence>
<dbReference type="CDD" id="cd23106">
    <property type="entry name" value="neurotoxins_LC_scorpion"/>
    <property type="match status" value="1"/>
</dbReference>
<dbReference type="AlphaFoldDB" id="A0A2I9LPC0"/>
<keyword evidence="5" id="KW-0732">Signal</keyword>
<dbReference type="Pfam" id="PF00537">
    <property type="entry name" value="Toxin_3"/>
    <property type="match status" value="1"/>
</dbReference>
<dbReference type="GO" id="GO:0019871">
    <property type="term" value="F:sodium channel inhibitor activity"/>
    <property type="evidence" value="ECO:0007669"/>
    <property type="project" value="InterPro"/>
</dbReference>
<dbReference type="InterPro" id="IPR044062">
    <property type="entry name" value="LCN-type_CS_alpha_beta_dom"/>
</dbReference>
<comment type="subcellular location">
    <subcellularLocation>
        <location evidence="1">Secreted</location>
    </subcellularLocation>
</comment>
<evidence type="ECO:0000313" key="7">
    <source>
        <dbReference type="EMBL" id="MBW20237.1"/>
    </source>
</evidence>
<feature type="domain" description="LCN-type CS-alpha/beta" evidence="6">
    <location>
        <begin position="23"/>
        <end position="86"/>
    </location>
</feature>
<evidence type="ECO:0000256" key="4">
    <source>
        <dbReference type="ARBA" id="ARBA00023157"/>
    </source>
</evidence>
<sequence>MYKSFIFAALFLVYIRVDAEDVPGGYPVNRFGCIYPCYYGPEEKKCQDFCGSLGGGFGYCYFYACYCEHLPESVKQIKKQGLLGCSNGQWVITSTTEKP</sequence>
<reference evidence="7" key="1">
    <citation type="journal article" date="2017" name="Toxicon">
        <title>Venom-gland transcriptomics and venom proteomics of the Hentz striped scorpion (Centruroides hentzi; Buthidae) reveal high toxin diversity in a harmless member of a lethal family.</title>
        <authorList>
            <person name="Ward M.J."/>
            <person name="Ellsworth S.A."/>
            <person name="Rokyta D.R."/>
        </authorList>
    </citation>
    <scope>NUCLEOTIDE SEQUENCE</scope>
    <source>
        <tissue evidence="7">Venom gland</tissue>
    </source>
</reference>
<keyword evidence="4" id="KW-1015">Disulfide bond</keyword>
<evidence type="ECO:0000256" key="1">
    <source>
        <dbReference type="ARBA" id="ARBA00004613"/>
    </source>
</evidence>
<proteinExistence type="predicted"/>
<evidence type="ECO:0000256" key="3">
    <source>
        <dbReference type="ARBA" id="ARBA00022656"/>
    </source>
</evidence>
<evidence type="ECO:0000259" key="6">
    <source>
        <dbReference type="PROSITE" id="PS51863"/>
    </source>
</evidence>
<dbReference type="GO" id="GO:0005576">
    <property type="term" value="C:extracellular region"/>
    <property type="evidence" value="ECO:0007669"/>
    <property type="project" value="UniProtKB-SubCell"/>
</dbReference>
<keyword evidence="3" id="KW-0800">Toxin</keyword>
<protein>
    <submittedName>
        <fullName evidence="7">NaTx</fullName>
    </submittedName>
</protein>
<name>A0A2I9LPC0_9SCOR</name>
<evidence type="ECO:0000256" key="5">
    <source>
        <dbReference type="SAM" id="SignalP"/>
    </source>
</evidence>
<accession>A0A2I9LPC0</accession>
<feature type="chain" id="PRO_5014392410" evidence="5">
    <location>
        <begin position="20"/>
        <end position="99"/>
    </location>
</feature>
<keyword evidence="2" id="KW-0964">Secreted</keyword>